<evidence type="ECO:0000256" key="5">
    <source>
        <dbReference type="ARBA" id="ARBA00032427"/>
    </source>
</evidence>
<dbReference type="GO" id="GO:0003779">
    <property type="term" value="F:actin binding"/>
    <property type="evidence" value="ECO:0007669"/>
    <property type="project" value="UniProtKB-KW"/>
</dbReference>
<dbReference type="GO" id="GO:0030042">
    <property type="term" value="P:actin filament depolymerization"/>
    <property type="evidence" value="ECO:0007669"/>
    <property type="project" value="InterPro"/>
</dbReference>
<evidence type="ECO:0000256" key="2">
    <source>
        <dbReference type="ARBA" id="ARBA00006844"/>
    </source>
</evidence>
<evidence type="ECO:0000256" key="1">
    <source>
        <dbReference type="ARBA" id="ARBA00004109"/>
    </source>
</evidence>
<dbReference type="OrthoDB" id="10249245at2759"/>
<dbReference type="STRING" id="1198029.A0A1U7LH37"/>
<keyword evidence="8" id="KW-1185">Reference proteome</keyword>
<evidence type="ECO:0000313" key="8">
    <source>
        <dbReference type="Proteomes" id="UP000186594"/>
    </source>
</evidence>
<name>A0A1U7LH37_NEOID</name>
<gene>
    <name evidence="7" type="ORF">NEOLI_003907</name>
</gene>
<dbReference type="CDD" id="cd11286">
    <property type="entry name" value="ADF_cofilin_like"/>
    <property type="match status" value="1"/>
</dbReference>
<dbReference type="PANTHER" id="PTHR11913">
    <property type="entry name" value="COFILIN-RELATED"/>
    <property type="match status" value="1"/>
</dbReference>
<proteinExistence type="inferred from homology"/>
<comment type="caution">
    <text evidence="7">The sequence shown here is derived from an EMBL/GenBank/DDBJ whole genome shotgun (WGS) entry which is preliminary data.</text>
</comment>
<protein>
    <recommendedName>
        <fullName evidence="3">Cofilin</fullName>
    </recommendedName>
    <alternativeName>
        <fullName evidence="5">Actin-depolymerizing factor 1</fullName>
    </alternativeName>
</protein>
<dbReference type="SUPFAM" id="SSF55753">
    <property type="entry name" value="Actin depolymerizing proteins"/>
    <property type="match status" value="1"/>
</dbReference>
<dbReference type="SMART" id="SM00102">
    <property type="entry name" value="ADF"/>
    <property type="match status" value="1"/>
</dbReference>
<dbReference type="InterPro" id="IPR029006">
    <property type="entry name" value="ADF-H/Gelsolin-like_dom_sf"/>
</dbReference>
<dbReference type="AlphaFoldDB" id="A0A1U7LH37"/>
<dbReference type="InterPro" id="IPR017904">
    <property type="entry name" value="ADF/Cofilin"/>
</dbReference>
<accession>A0A1U7LH37</accession>
<keyword evidence="4" id="KW-0009">Actin-binding</keyword>
<dbReference type="GO" id="GO:0016363">
    <property type="term" value="C:nuclear matrix"/>
    <property type="evidence" value="ECO:0007669"/>
    <property type="project" value="UniProtKB-SubCell"/>
</dbReference>
<dbReference type="InterPro" id="IPR002108">
    <property type="entry name" value="ADF-H"/>
</dbReference>
<reference evidence="7 8" key="1">
    <citation type="submission" date="2016-04" db="EMBL/GenBank/DDBJ databases">
        <title>Evolutionary innovation and constraint leading to complex multicellularity in the Ascomycota.</title>
        <authorList>
            <person name="Cisse O."/>
            <person name="Nguyen A."/>
            <person name="Hewitt D.A."/>
            <person name="Jedd G."/>
            <person name="Stajich J.E."/>
        </authorList>
    </citation>
    <scope>NUCLEOTIDE SEQUENCE [LARGE SCALE GENOMIC DNA]</scope>
    <source>
        <strain evidence="7 8">DAH-3</strain>
    </source>
</reference>
<comment type="subcellular location">
    <subcellularLocation>
        <location evidence="1">Nucleus matrix</location>
    </subcellularLocation>
</comment>
<organism evidence="7 8">
    <name type="scientific">Neolecta irregularis (strain DAH-3)</name>
    <dbReference type="NCBI Taxonomy" id="1198029"/>
    <lineage>
        <taxon>Eukaryota</taxon>
        <taxon>Fungi</taxon>
        <taxon>Dikarya</taxon>
        <taxon>Ascomycota</taxon>
        <taxon>Taphrinomycotina</taxon>
        <taxon>Neolectales</taxon>
        <taxon>Neolectaceae</taxon>
        <taxon>Neolecta</taxon>
    </lineage>
</organism>
<evidence type="ECO:0000256" key="4">
    <source>
        <dbReference type="ARBA" id="ARBA00023203"/>
    </source>
</evidence>
<feature type="domain" description="ADF-H" evidence="6">
    <location>
        <begin position="5"/>
        <end position="149"/>
    </location>
</feature>
<dbReference type="Pfam" id="PF00241">
    <property type="entry name" value="Cofilin_ADF"/>
    <property type="match status" value="1"/>
</dbReference>
<evidence type="ECO:0000259" key="6">
    <source>
        <dbReference type="PROSITE" id="PS51263"/>
    </source>
</evidence>
<dbReference type="EMBL" id="LXFE01004046">
    <property type="protein sequence ID" value="OLL21970.1"/>
    <property type="molecule type" value="Genomic_DNA"/>
</dbReference>
<dbReference type="GO" id="GO:0015629">
    <property type="term" value="C:actin cytoskeleton"/>
    <property type="evidence" value="ECO:0007669"/>
    <property type="project" value="InterPro"/>
</dbReference>
<dbReference type="OMA" id="QCRFAVY"/>
<dbReference type="PROSITE" id="PS51263">
    <property type="entry name" value="ADF_H"/>
    <property type="match status" value="1"/>
</dbReference>
<evidence type="ECO:0000256" key="3">
    <source>
        <dbReference type="ARBA" id="ARBA00015630"/>
    </source>
</evidence>
<comment type="similarity">
    <text evidence="2">Belongs to the actin-binding proteins ADF family.</text>
</comment>
<dbReference type="Gene3D" id="3.40.20.10">
    <property type="entry name" value="Severin"/>
    <property type="match status" value="1"/>
</dbReference>
<evidence type="ECO:0000313" key="7">
    <source>
        <dbReference type="EMBL" id="OLL21970.1"/>
    </source>
</evidence>
<sequence>MARSGVSVDKECNNAFQDLKLGKKFHYVIFKLDSDAKNIVVDKIGAKSSEEKASKMDSKEIYEEFIEHLPETDCRYAIYDFQYVKSAEEGFRSKIVFIAWSPDESSVKSKMVYASSKEILRTLFSGVGVELQATALDEVDYASVLEKCNRGN</sequence>
<dbReference type="Proteomes" id="UP000186594">
    <property type="component" value="Unassembled WGS sequence"/>
</dbReference>